<proteinExistence type="predicted"/>
<organism evidence="1 2">
    <name type="scientific">Armillaria ostoyae</name>
    <name type="common">Armillaria root rot fungus</name>
    <dbReference type="NCBI Taxonomy" id="47428"/>
    <lineage>
        <taxon>Eukaryota</taxon>
        <taxon>Fungi</taxon>
        <taxon>Dikarya</taxon>
        <taxon>Basidiomycota</taxon>
        <taxon>Agaricomycotina</taxon>
        <taxon>Agaricomycetes</taxon>
        <taxon>Agaricomycetidae</taxon>
        <taxon>Agaricales</taxon>
        <taxon>Marasmiineae</taxon>
        <taxon>Physalacriaceae</taxon>
        <taxon>Armillaria</taxon>
    </lineage>
</organism>
<gene>
    <name evidence="1" type="ORF">ARMOST_15169</name>
</gene>
<dbReference type="AlphaFoldDB" id="A0A284RSP7"/>
<evidence type="ECO:0000313" key="1">
    <source>
        <dbReference type="EMBL" id="SJL11760.1"/>
    </source>
</evidence>
<dbReference type="Proteomes" id="UP000219338">
    <property type="component" value="Unassembled WGS sequence"/>
</dbReference>
<sequence>MSAQPDVNLCQPGIAPHRTECIDCRKYLRSGEDWRCPSLARGNGRRRIGKRPCDWLDLILRLQRLHFKFSSFSITTISVSVRHEAFTCDKVWADDSAGEDGIVIHFAASKVNARNVLRQFSRLHTPLLTRVSVNPSPPAGSSHTLISSRAFHFPSQVAAWTHHRENTRSVHARNVLQIGKGSVQSLEVEEDTESIMKETIHRVDVHCFIDTASASSKSYRLQRVQ</sequence>
<reference evidence="2" key="1">
    <citation type="journal article" date="2017" name="Nat. Ecol. Evol.">
        <title>Genome expansion and lineage-specific genetic innovations in the forest pathogenic fungi Armillaria.</title>
        <authorList>
            <person name="Sipos G."/>
            <person name="Prasanna A.N."/>
            <person name="Walter M.C."/>
            <person name="O'Connor E."/>
            <person name="Balint B."/>
            <person name="Krizsan K."/>
            <person name="Kiss B."/>
            <person name="Hess J."/>
            <person name="Varga T."/>
            <person name="Slot J."/>
            <person name="Riley R."/>
            <person name="Boka B."/>
            <person name="Rigling D."/>
            <person name="Barry K."/>
            <person name="Lee J."/>
            <person name="Mihaltcheva S."/>
            <person name="LaButti K."/>
            <person name="Lipzen A."/>
            <person name="Waldron R."/>
            <person name="Moloney N.M."/>
            <person name="Sperisen C."/>
            <person name="Kredics L."/>
            <person name="Vagvoelgyi C."/>
            <person name="Patrignani A."/>
            <person name="Fitzpatrick D."/>
            <person name="Nagy I."/>
            <person name="Doyle S."/>
            <person name="Anderson J.B."/>
            <person name="Grigoriev I.V."/>
            <person name="Gueldener U."/>
            <person name="Muensterkoetter M."/>
            <person name="Nagy L.G."/>
        </authorList>
    </citation>
    <scope>NUCLEOTIDE SEQUENCE [LARGE SCALE GENOMIC DNA]</scope>
    <source>
        <strain evidence="2">C18/9</strain>
    </source>
</reference>
<keyword evidence="2" id="KW-1185">Reference proteome</keyword>
<protein>
    <submittedName>
        <fullName evidence="1">Uncharacterized protein</fullName>
    </submittedName>
</protein>
<accession>A0A284RSP7</accession>
<name>A0A284RSP7_ARMOS</name>
<dbReference type="EMBL" id="FUEG01000015">
    <property type="protein sequence ID" value="SJL11760.1"/>
    <property type="molecule type" value="Genomic_DNA"/>
</dbReference>
<evidence type="ECO:0000313" key="2">
    <source>
        <dbReference type="Proteomes" id="UP000219338"/>
    </source>
</evidence>